<reference evidence="2" key="1">
    <citation type="submission" date="2013-12" db="EMBL/GenBank/DDBJ databases">
        <title>The Genome Sequence of Aphanomyces invadans NJM9701.</title>
        <authorList>
            <consortium name="The Broad Institute Genomics Platform"/>
            <person name="Russ C."/>
            <person name="Tyler B."/>
            <person name="van West P."/>
            <person name="Dieguez-Uribeondo J."/>
            <person name="Young S.K."/>
            <person name="Zeng Q."/>
            <person name="Gargeya S."/>
            <person name="Fitzgerald M."/>
            <person name="Abouelleil A."/>
            <person name="Alvarado L."/>
            <person name="Chapman S.B."/>
            <person name="Gainer-Dewar J."/>
            <person name="Goldberg J."/>
            <person name="Griggs A."/>
            <person name="Gujja S."/>
            <person name="Hansen M."/>
            <person name="Howarth C."/>
            <person name="Imamovic A."/>
            <person name="Ireland A."/>
            <person name="Larimer J."/>
            <person name="McCowan C."/>
            <person name="Murphy C."/>
            <person name="Pearson M."/>
            <person name="Poon T.W."/>
            <person name="Priest M."/>
            <person name="Roberts A."/>
            <person name="Saif S."/>
            <person name="Shea T."/>
            <person name="Sykes S."/>
            <person name="Wortman J."/>
            <person name="Nusbaum C."/>
            <person name="Birren B."/>
        </authorList>
    </citation>
    <scope>NUCLEOTIDE SEQUENCE [LARGE SCALE GENOMIC DNA]</scope>
    <source>
        <strain evidence="2">NJM9701</strain>
    </source>
</reference>
<dbReference type="PROSITE" id="PS51747">
    <property type="entry name" value="CYT_DCMP_DEAMINASES_2"/>
    <property type="match status" value="1"/>
</dbReference>
<dbReference type="eggNOG" id="KOG1018">
    <property type="taxonomic scope" value="Eukaryota"/>
</dbReference>
<evidence type="ECO:0000313" key="2">
    <source>
        <dbReference type="EMBL" id="ETW03326.1"/>
    </source>
</evidence>
<dbReference type="GeneID" id="20081871"/>
<gene>
    <name evidence="2" type="ORF">H310_04821</name>
</gene>
<dbReference type="InterPro" id="IPR016193">
    <property type="entry name" value="Cytidine_deaminase-like"/>
</dbReference>
<dbReference type="Gene3D" id="3.40.140.10">
    <property type="entry name" value="Cytidine Deaminase, domain 2"/>
    <property type="match status" value="1"/>
</dbReference>
<dbReference type="OrthoDB" id="252265at2759"/>
<dbReference type="Pfam" id="PF18785">
    <property type="entry name" value="Inv-AAD"/>
    <property type="match status" value="1"/>
</dbReference>
<dbReference type="InterPro" id="IPR002125">
    <property type="entry name" value="CMP_dCMP_dom"/>
</dbReference>
<dbReference type="PANTHER" id="PTHR11079:SF162">
    <property type="entry name" value="RIBOFLAVIN BIOSYNTHESIS PROTEIN PYRD, CHLOROPLASTIC"/>
    <property type="match status" value="1"/>
</dbReference>
<evidence type="ECO:0000259" key="1">
    <source>
        <dbReference type="PROSITE" id="PS51747"/>
    </source>
</evidence>
<accession>A0A024UA95</accession>
<dbReference type="EMBL" id="KI913959">
    <property type="protein sequence ID" value="ETW03326.1"/>
    <property type="molecule type" value="Genomic_DNA"/>
</dbReference>
<dbReference type="PANTHER" id="PTHR11079">
    <property type="entry name" value="CYTOSINE DEAMINASE FAMILY MEMBER"/>
    <property type="match status" value="1"/>
</dbReference>
<proteinExistence type="predicted"/>
<sequence length="144" mass="15762">MHSRDERFMRLAIAQAHLSPPTESAYCVGCVVVKDDRVISTGFSRELPGNTHAEQCALLKLDMQASGTELYTTMEPCSVRLSGNKPCVESCIAANVSRIVIGVMEPSKFVQCEGVRLLREQGIQVDLLVGLEAECLAPNKHLDM</sequence>
<name>A0A024UA95_9STRA</name>
<dbReference type="RefSeq" id="XP_008867555.1">
    <property type="nucleotide sequence ID" value="XM_008869333.1"/>
</dbReference>
<dbReference type="AlphaFoldDB" id="A0A024UA95"/>
<dbReference type="VEuPathDB" id="FungiDB:H310_04821"/>
<organism evidence="2">
    <name type="scientific">Aphanomyces invadans</name>
    <dbReference type="NCBI Taxonomy" id="157072"/>
    <lineage>
        <taxon>Eukaryota</taxon>
        <taxon>Sar</taxon>
        <taxon>Stramenopiles</taxon>
        <taxon>Oomycota</taxon>
        <taxon>Saprolegniomycetes</taxon>
        <taxon>Saprolegniales</taxon>
        <taxon>Verrucalvaceae</taxon>
        <taxon>Aphanomyces</taxon>
    </lineage>
</organism>
<protein>
    <recommendedName>
        <fullName evidence="1">CMP/dCMP-type deaminase domain-containing protein</fullName>
    </recommendedName>
</protein>
<dbReference type="SUPFAM" id="SSF53927">
    <property type="entry name" value="Cytidine deaminase-like"/>
    <property type="match status" value="1"/>
</dbReference>
<dbReference type="STRING" id="157072.A0A024UA95"/>
<feature type="domain" description="CMP/dCMP-type deaminase" evidence="1">
    <location>
        <begin position="3"/>
        <end position="125"/>
    </location>
</feature>
<dbReference type="GO" id="GO:0008835">
    <property type="term" value="F:diaminohydroxyphosphoribosylaminopyrimidine deaminase activity"/>
    <property type="evidence" value="ECO:0007669"/>
    <property type="project" value="TreeGrafter"/>
</dbReference>